<feature type="domain" description="Pectinesterase inhibitor" evidence="3">
    <location>
        <begin position="32"/>
        <end position="189"/>
    </location>
</feature>
<dbReference type="CDD" id="cd15798">
    <property type="entry name" value="PMEI-like_3"/>
    <property type="match status" value="1"/>
</dbReference>
<evidence type="ECO:0000259" key="3">
    <source>
        <dbReference type="SMART" id="SM00856"/>
    </source>
</evidence>
<protein>
    <submittedName>
        <fullName evidence="5">Pectinesterase inhibitor 11-like</fullName>
    </submittedName>
</protein>
<reference evidence="4" key="1">
    <citation type="journal article" date="2021" name="Nat. Commun.">
        <title>Genomic analyses provide insights into spinach domestication and the genetic basis of agronomic traits.</title>
        <authorList>
            <person name="Cai X."/>
            <person name="Sun X."/>
            <person name="Xu C."/>
            <person name="Sun H."/>
            <person name="Wang X."/>
            <person name="Ge C."/>
            <person name="Zhang Z."/>
            <person name="Wang Q."/>
            <person name="Fei Z."/>
            <person name="Jiao C."/>
            <person name="Wang Q."/>
        </authorList>
    </citation>
    <scope>NUCLEOTIDE SEQUENCE [LARGE SCALE GENOMIC DNA]</scope>
    <source>
        <strain evidence="4">cv. Varoflay</strain>
    </source>
</reference>
<dbReference type="PANTHER" id="PTHR31080:SF117">
    <property type="entry name" value="PLANT INVERTASE_PECTIN METHYLESTERASE INHIBITOR SUPERFAMILY PROTEIN"/>
    <property type="match status" value="1"/>
</dbReference>
<dbReference type="KEGG" id="soe:110782263"/>
<dbReference type="GO" id="GO:0009505">
    <property type="term" value="C:plant-type cell wall"/>
    <property type="evidence" value="ECO:0000318"/>
    <property type="project" value="GO_Central"/>
</dbReference>
<dbReference type="Proteomes" id="UP000813463">
    <property type="component" value="Chromosome 3"/>
</dbReference>
<dbReference type="Gene3D" id="1.20.140.40">
    <property type="entry name" value="Invertase/pectin methylesterase inhibitor family protein"/>
    <property type="match status" value="1"/>
</dbReference>
<dbReference type="PANTHER" id="PTHR31080">
    <property type="entry name" value="PECTINESTERASE INHIBITOR-LIKE"/>
    <property type="match status" value="1"/>
</dbReference>
<dbReference type="SMART" id="SM00856">
    <property type="entry name" value="PMEI"/>
    <property type="match status" value="1"/>
</dbReference>
<dbReference type="InterPro" id="IPR035513">
    <property type="entry name" value="Invertase/methylesterase_inhib"/>
</dbReference>
<dbReference type="GO" id="GO:0004857">
    <property type="term" value="F:enzyme inhibitor activity"/>
    <property type="evidence" value="ECO:0000318"/>
    <property type="project" value="GO_Central"/>
</dbReference>
<proteinExistence type="predicted"/>
<feature type="chain" id="PRO_5046888272" evidence="2">
    <location>
        <begin position="27"/>
        <end position="199"/>
    </location>
</feature>
<dbReference type="GeneID" id="110782263"/>
<dbReference type="GO" id="GO:0009827">
    <property type="term" value="P:plant-type cell wall modification"/>
    <property type="evidence" value="ECO:0000318"/>
    <property type="project" value="GO_Central"/>
</dbReference>
<organism evidence="4 5">
    <name type="scientific">Spinacia oleracea</name>
    <name type="common">Spinach</name>
    <dbReference type="NCBI Taxonomy" id="3562"/>
    <lineage>
        <taxon>Eukaryota</taxon>
        <taxon>Viridiplantae</taxon>
        <taxon>Streptophyta</taxon>
        <taxon>Embryophyta</taxon>
        <taxon>Tracheophyta</taxon>
        <taxon>Spermatophyta</taxon>
        <taxon>Magnoliopsida</taxon>
        <taxon>eudicotyledons</taxon>
        <taxon>Gunneridae</taxon>
        <taxon>Pentapetalae</taxon>
        <taxon>Caryophyllales</taxon>
        <taxon>Chenopodiaceae</taxon>
        <taxon>Chenopodioideae</taxon>
        <taxon>Anserineae</taxon>
        <taxon>Spinacia</taxon>
    </lineage>
</organism>
<dbReference type="Pfam" id="PF04043">
    <property type="entry name" value="PMEI"/>
    <property type="match status" value="1"/>
</dbReference>
<evidence type="ECO:0000313" key="4">
    <source>
        <dbReference type="Proteomes" id="UP000813463"/>
    </source>
</evidence>
<evidence type="ECO:0000256" key="2">
    <source>
        <dbReference type="SAM" id="SignalP"/>
    </source>
</evidence>
<dbReference type="AlphaFoldDB" id="A0A9R0I3P5"/>
<sequence>MMQISTHFIGFLTILCITLQISSTLATKTTPTYTDFLKTSCKSTLYPQLCYNSLSSYASDIQTSPQMLANASLSVTLATTKTTAAFISKMSKGPAIRPREAGALKDCLEELRDAVRELQGSIKEMSHIKGSNKVGIMMNDIETWVSAALTDSDTCMTGFDGKIMDGKLKKVVRGKIMNICHLTSNSLALINCYASSMQG</sequence>
<dbReference type="InterPro" id="IPR006501">
    <property type="entry name" value="Pectinesterase_inhib_dom"/>
</dbReference>
<dbReference type="RefSeq" id="XP_021842071.2">
    <property type="nucleotide sequence ID" value="XM_021986379.2"/>
</dbReference>
<gene>
    <name evidence="5" type="primary">LOC110782263</name>
</gene>
<keyword evidence="4" id="KW-1185">Reference proteome</keyword>
<dbReference type="GO" id="GO:0048046">
    <property type="term" value="C:apoplast"/>
    <property type="evidence" value="ECO:0007669"/>
    <property type="project" value="UniProtKB-SubCell"/>
</dbReference>
<keyword evidence="1 2" id="KW-0732">Signal</keyword>
<dbReference type="NCBIfam" id="TIGR01614">
    <property type="entry name" value="PME_inhib"/>
    <property type="match status" value="1"/>
</dbReference>
<accession>A0A9R0I3P5</accession>
<name>A0A9R0I3P5_SPIOL</name>
<evidence type="ECO:0000256" key="1">
    <source>
        <dbReference type="ARBA" id="ARBA00022729"/>
    </source>
</evidence>
<reference evidence="5" key="2">
    <citation type="submission" date="2025-08" db="UniProtKB">
        <authorList>
            <consortium name="RefSeq"/>
        </authorList>
    </citation>
    <scope>IDENTIFICATION</scope>
    <source>
        <tissue evidence="5">Leaf</tissue>
    </source>
</reference>
<evidence type="ECO:0000313" key="5">
    <source>
        <dbReference type="RefSeq" id="XP_021842071.2"/>
    </source>
</evidence>
<feature type="signal peptide" evidence="2">
    <location>
        <begin position="1"/>
        <end position="26"/>
    </location>
</feature>
<dbReference type="SUPFAM" id="SSF101148">
    <property type="entry name" value="Plant invertase/pectin methylesterase inhibitor"/>
    <property type="match status" value="1"/>
</dbReference>
<dbReference type="InterPro" id="IPR051955">
    <property type="entry name" value="PME_Inhibitor"/>
</dbReference>